<dbReference type="AlphaFoldDB" id="A0A7S9HDI3"/>
<dbReference type="PANTHER" id="PTHR38767:SF1">
    <property type="entry name" value="DNA POLYMERASE III SUBUNIT CHI"/>
    <property type="match status" value="1"/>
</dbReference>
<dbReference type="GO" id="GO:0006260">
    <property type="term" value="P:DNA replication"/>
    <property type="evidence" value="ECO:0007669"/>
    <property type="project" value="InterPro"/>
</dbReference>
<dbReference type="EMBL" id="CP064795">
    <property type="protein sequence ID" value="QPG06184.1"/>
    <property type="molecule type" value="Genomic_DNA"/>
</dbReference>
<name>A0A7S9HDI3_9ALTE</name>
<gene>
    <name evidence="1" type="ORF">IT774_02945</name>
</gene>
<dbReference type="GO" id="GO:0032298">
    <property type="term" value="P:positive regulation of DNA-templated DNA replication initiation"/>
    <property type="evidence" value="ECO:0007669"/>
    <property type="project" value="TreeGrafter"/>
</dbReference>
<dbReference type="RefSeq" id="WP_195811261.1">
    <property type="nucleotide sequence ID" value="NZ_CP064795.1"/>
</dbReference>
<dbReference type="Pfam" id="PF04364">
    <property type="entry name" value="DNA_pol3_chi"/>
    <property type="match status" value="1"/>
</dbReference>
<keyword evidence="2" id="KW-1185">Reference proteome</keyword>
<dbReference type="GO" id="GO:0003887">
    <property type="term" value="F:DNA-directed DNA polymerase activity"/>
    <property type="evidence" value="ECO:0007669"/>
    <property type="project" value="InterPro"/>
</dbReference>
<organism evidence="1 2">
    <name type="scientific">Salinimonas marina</name>
    <dbReference type="NCBI Taxonomy" id="2785918"/>
    <lineage>
        <taxon>Bacteria</taxon>
        <taxon>Pseudomonadati</taxon>
        <taxon>Pseudomonadota</taxon>
        <taxon>Gammaproteobacteria</taxon>
        <taxon>Alteromonadales</taxon>
        <taxon>Alteromonadaceae</taxon>
        <taxon>Alteromonas/Salinimonas group</taxon>
        <taxon>Salinimonas</taxon>
    </lineage>
</organism>
<dbReference type="Gene3D" id="3.40.50.10110">
    <property type="entry name" value="DNA polymerase III subunit chi"/>
    <property type="match status" value="1"/>
</dbReference>
<dbReference type="GO" id="GO:0003677">
    <property type="term" value="F:DNA binding"/>
    <property type="evidence" value="ECO:0007669"/>
    <property type="project" value="InterPro"/>
</dbReference>
<evidence type="ECO:0000313" key="2">
    <source>
        <dbReference type="Proteomes" id="UP000595095"/>
    </source>
</evidence>
<dbReference type="PANTHER" id="PTHR38767">
    <property type="entry name" value="DNA POLYMERASE III SUBUNIT CHI"/>
    <property type="match status" value="1"/>
</dbReference>
<sequence>MPQVTFYQLQDTKDAGPVRACELIANAFANKQRCVVWCASQSQAEVLDDLLWQLPAARFVPHNMSGEGPPSGTPVELCWLPEQLSRRHVLVNLSEILPQSMGQFQQIIDFVPAADEAKKAARIRYKQFQQAGCQMQFKSA</sequence>
<accession>A0A7S9HDI3</accession>
<proteinExistence type="predicted"/>
<dbReference type="SUPFAM" id="SSF102400">
    <property type="entry name" value="DNA polymerase III chi subunit"/>
    <property type="match status" value="1"/>
</dbReference>
<evidence type="ECO:0000313" key="1">
    <source>
        <dbReference type="EMBL" id="QPG06184.1"/>
    </source>
</evidence>
<reference evidence="1 2" key="1">
    <citation type="submission" date="2020-11" db="EMBL/GenBank/DDBJ databases">
        <title>Complete genome sequence for Salinimonas sp. strain G2-b.</title>
        <authorList>
            <person name="Park S.-J."/>
        </authorList>
    </citation>
    <scope>NUCLEOTIDE SEQUENCE [LARGE SCALE GENOMIC DNA]</scope>
    <source>
        <strain evidence="1 2">G2-b</strain>
    </source>
</reference>
<dbReference type="KEGG" id="smaa:IT774_02945"/>
<protein>
    <submittedName>
        <fullName evidence="1">DNA polymerase III subunit chi</fullName>
    </submittedName>
</protein>
<dbReference type="InterPro" id="IPR036768">
    <property type="entry name" value="PolIII_chi_sf"/>
</dbReference>
<dbReference type="Proteomes" id="UP000595095">
    <property type="component" value="Chromosome"/>
</dbReference>
<dbReference type="InterPro" id="IPR007459">
    <property type="entry name" value="DNA_pol3_chi"/>
</dbReference>